<evidence type="ECO:0000256" key="2">
    <source>
        <dbReference type="ARBA" id="ARBA00022801"/>
    </source>
</evidence>
<evidence type="ECO:0000256" key="1">
    <source>
        <dbReference type="ARBA" id="ARBA00012552"/>
    </source>
</evidence>
<dbReference type="GO" id="GO:0005524">
    <property type="term" value="F:ATP binding"/>
    <property type="evidence" value="ECO:0007669"/>
    <property type="project" value="InterPro"/>
</dbReference>
<protein>
    <recommendedName>
        <fullName evidence="1">RNA helicase</fullName>
        <ecNumber evidence="1">3.6.4.13</ecNumber>
    </recommendedName>
</protein>
<evidence type="ECO:0000259" key="4">
    <source>
        <dbReference type="PROSITE" id="PS51192"/>
    </source>
</evidence>
<dbReference type="EC" id="3.6.4.13" evidence="1"/>
<comment type="caution">
    <text evidence="5">The sequence shown here is derived from an EMBL/GenBank/DDBJ whole genome shotgun (WGS) entry which is preliminary data.</text>
</comment>
<proteinExistence type="predicted"/>
<dbReference type="InterPro" id="IPR014001">
    <property type="entry name" value="Helicase_ATP-bd"/>
</dbReference>
<dbReference type="PROSITE" id="PS51192">
    <property type="entry name" value="HELICASE_ATP_BIND_1"/>
    <property type="match status" value="1"/>
</dbReference>
<dbReference type="GO" id="GO:0003724">
    <property type="term" value="F:RNA helicase activity"/>
    <property type="evidence" value="ECO:0007669"/>
    <property type="project" value="UniProtKB-EC"/>
</dbReference>
<sequence>MIDGDEVKKCEAKRDSLAKEYERVQWLRKRPHRYWHDLIDKGKMYKGEIELRWEEYGEDGLPVFEFDQLRNWIEIQSSTLEWSQEKSLMMKWCQIQRLMKRECRRLEEGLPIYGYRQQILRQINHQQVMVLIGETGSGKSTQLVQFLVDSGIAADKSIVCTQPRKIAATSLAKRVKEESSGCYGENAITSYQTSSGQQFKSKVTYMTDHCLLQCYMKDTNLSEISCILVDEAHERSLSTDLLWL</sequence>
<accession>A0AAW1YLB8</accession>
<dbReference type="InterPro" id="IPR011545">
    <property type="entry name" value="DEAD/DEAH_box_helicase_dom"/>
</dbReference>
<dbReference type="GO" id="GO:0003723">
    <property type="term" value="F:RNA binding"/>
    <property type="evidence" value="ECO:0007669"/>
    <property type="project" value="TreeGrafter"/>
</dbReference>
<dbReference type="PANTHER" id="PTHR18934">
    <property type="entry name" value="ATP-DEPENDENT RNA HELICASE"/>
    <property type="match status" value="1"/>
</dbReference>
<dbReference type="GO" id="GO:0016787">
    <property type="term" value="F:hydrolase activity"/>
    <property type="evidence" value="ECO:0007669"/>
    <property type="project" value="UniProtKB-KW"/>
</dbReference>
<dbReference type="Proteomes" id="UP001457282">
    <property type="component" value="Unassembled WGS sequence"/>
</dbReference>
<comment type="catalytic activity">
    <reaction evidence="3">
        <text>ATP + H2O = ADP + phosphate + H(+)</text>
        <dbReference type="Rhea" id="RHEA:13065"/>
        <dbReference type="ChEBI" id="CHEBI:15377"/>
        <dbReference type="ChEBI" id="CHEBI:15378"/>
        <dbReference type="ChEBI" id="CHEBI:30616"/>
        <dbReference type="ChEBI" id="CHEBI:43474"/>
        <dbReference type="ChEBI" id="CHEBI:456216"/>
        <dbReference type="EC" id="3.6.4.13"/>
    </reaction>
</comment>
<name>A0AAW1YLB8_RUBAR</name>
<dbReference type="InterPro" id="IPR027417">
    <property type="entry name" value="P-loop_NTPase"/>
</dbReference>
<dbReference type="AlphaFoldDB" id="A0AAW1YLB8"/>
<keyword evidence="2" id="KW-0378">Hydrolase</keyword>
<dbReference type="Pfam" id="PF00270">
    <property type="entry name" value="DEAD"/>
    <property type="match status" value="1"/>
</dbReference>
<dbReference type="PROSITE" id="PS00690">
    <property type="entry name" value="DEAH_ATP_HELICASE"/>
    <property type="match status" value="1"/>
</dbReference>
<gene>
    <name evidence="5" type="ORF">M0R45_004986</name>
</gene>
<feature type="domain" description="Helicase ATP-binding" evidence="4">
    <location>
        <begin position="120"/>
        <end position="244"/>
    </location>
</feature>
<evidence type="ECO:0000313" key="6">
    <source>
        <dbReference type="Proteomes" id="UP001457282"/>
    </source>
</evidence>
<dbReference type="SMART" id="SM00487">
    <property type="entry name" value="DEXDc"/>
    <property type="match status" value="1"/>
</dbReference>
<dbReference type="Gene3D" id="3.40.50.300">
    <property type="entry name" value="P-loop containing nucleotide triphosphate hydrolases"/>
    <property type="match status" value="1"/>
</dbReference>
<reference evidence="5 6" key="1">
    <citation type="journal article" date="2023" name="G3 (Bethesda)">
        <title>A chromosome-length genome assembly and annotation of blackberry (Rubus argutus, cv. 'Hillquist').</title>
        <authorList>
            <person name="Bruna T."/>
            <person name="Aryal R."/>
            <person name="Dudchenko O."/>
            <person name="Sargent D.J."/>
            <person name="Mead D."/>
            <person name="Buti M."/>
            <person name="Cavallini A."/>
            <person name="Hytonen T."/>
            <person name="Andres J."/>
            <person name="Pham M."/>
            <person name="Weisz D."/>
            <person name="Mascagni F."/>
            <person name="Usai G."/>
            <person name="Natali L."/>
            <person name="Bassil N."/>
            <person name="Fernandez G.E."/>
            <person name="Lomsadze A."/>
            <person name="Armour M."/>
            <person name="Olukolu B."/>
            <person name="Poorten T."/>
            <person name="Britton C."/>
            <person name="Davik J."/>
            <person name="Ashrafi H."/>
            <person name="Aiden E.L."/>
            <person name="Borodovsky M."/>
            <person name="Worthington M."/>
        </authorList>
    </citation>
    <scope>NUCLEOTIDE SEQUENCE [LARGE SCALE GENOMIC DNA]</scope>
    <source>
        <strain evidence="5">PI 553951</strain>
    </source>
</reference>
<evidence type="ECO:0000256" key="3">
    <source>
        <dbReference type="ARBA" id="ARBA00047984"/>
    </source>
</evidence>
<dbReference type="EMBL" id="JBEDUW010000001">
    <property type="protein sequence ID" value="KAK9949467.1"/>
    <property type="molecule type" value="Genomic_DNA"/>
</dbReference>
<dbReference type="PANTHER" id="PTHR18934:SF81">
    <property type="entry name" value="ATP-DEPENDENT RNA HELICASE DEAH11, CHLOROPLASTIC-RELATED"/>
    <property type="match status" value="1"/>
</dbReference>
<keyword evidence="6" id="KW-1185">Reference proteome</keyword>
<evidence type="ECO:0000313" key="5">
    <source>
        <dbReference type="EMBL" id="KAK9949467.1"/>
    </source>
</evidence>
<dbReference type="SUPFAM" id="SSF52540">
    <property type="entry name" value="P-loop containing nucleoside triphosphate hydrolases"/>
    <property type="match status" value="1"/>
</dbReference>
<dbReference type="InterPro" id="IPR002464">
    <property type="entry name" value="DNA/RNA_helicase_DEAH_CS"/>
</dbReference>
<organism evidence="5 6">
    <name type="scientific">Rubus argutus</name>
    <name type="common">Southern blackberry</name>
    <dbReference type="NCBI Taxonomy" id="59490"/>
    <lineage>
        <taxon>Eukaryota</taxon>
        <taxon>Viridiplantae</taxon>
        <taxon>Streptophyta</taxon>
        <taxon>Embryophyta</taxon>
        <taxon>Tracheophyta</taxon>
        <taxon>Spermatophyta</taxon>
        <taxon>Magnoliopsida</taxon>
        <taxon>eudicotyledons</taxon>
        <taxon>Gunneridae</taxon>
        <taxon>Pentapetalae</taxon>
        <taxon>rosids</taxon>
        <taxon>fabids</taxon>
        <taxon>Rosales</taxon>
        <taxon>Rosaceae</taxon>
        <taxon>Rosoideae</taxon>
        <taxon>Rosoideae incertae sedis</taxon>
        <taxon>Rubus</taxon>
    </lineage>
</organism>
<dbReference type="CDD" id="cd17917">
    <property type="entry name" value="DEXHc_RHA-like"/>
    <property type="match status" value="1"/>
</dbReference>